<dbReference type="EMBL" id="CM043016">
    <property type="protein sequence ID" value="KAI4466547.1"/>
    <property type="molecule type" value="Genomic_DNA"/>
</dbReference>
<evidence type="ECO:0000313" key="1">
    <source>
        <dbReference type="EMBL" id="KAI4466547.1"/>
    </source>
</evidence>
<evidence type="ECO:0000313" key="2">
    <source>
        <dbReference type="Proteomes" id="UP001056778"/>
    </source>
</evidence>
<keyword evidence="2" id="KW-1185">Reference proteome</keyword>
<dbReference type="Proteomes" id="UP001056778">
    <property type="component" value="Chromosome 2"/>
</dbReference>
<comment type="caution">
    <text evidence="1">The sequence shown here is derived from an EMBL/GenBank/DDBJ whole genome shotgun (WGS) entry which is preliminary data.</text>
</comment>
<accession>A0ACB9TIG8</accession>
<organism evidence="1 2">
    <name type="scientific">Holotrichia oblita</name>
    <name type="common">Chafer beetle</name>
    <dbReference type="NCBI Taxonomy" id="644536"/>
    <lineage>
        <taxon>Eukaryota</taxon>
        <taxon>Metazoa</taxon>
        <taxon>Ecdysozoa</taxon>
        <taxon>Arthropoda</taxon>
        <taxon>Hexapoda</taxon>
        <taxon>Insecta</taxon>
        <taxon>Pterygota</taxon>
        <taxon>Neoptera</taxon>
        <taxon>Endopterygota</taxon>
        <taxon>Coleoptera</taxon>
        <taxon>Polyphaga</taxon>
        <taxon>Scarabaeiformia</taxon>
        <taxon>Scarabaeidae</taxon>
        <taxon>Melolonthinae</taxon>
        <taxon>Holotrichia</taxon>
    </lineage>
</organism>
<gene>
    <name evidence="1" type="ORF">MML48_2g00009497</name>
</gene>
<protein>
    <submittedName>
        <fullName evidence="1">L1 transposable element-related</fullName>
    </submittedName>
</protein>
<reference evidence="1" key="1">
    <citation type="submission" date="2022-04" db="EMBL/GenBank/DDBJ databases">
        <title>Chromosome-scale genome assembly of Holotrichia oblita Faldermann.</title>
        <authorList>
            <person name="Rongchong L."/>
        </authorList>
    </citation>
    <scope>NUCLEOTIDE SEQUENCE</scope>
    <source>
        <strain evidence="1">81SQS9</strain>
    </source>
</reference>
<proteinExistence type="predicted"/>
<sequence>MRNGNGFQPQHIYKFIRKFNYKKTVKESTTFREDVKASPVLTLPYAPFITKGLSKIFKELDLRIVYSSGTSLRSLIGNPKDKIQPLEKSGIYEINCKDCNQKYIGQTRRAVSTGFKEHMAHLRFNRIEKSSVAQHIFESDHNIDHTNVELIRQISNNYFLLSEEFVSKISVKICEKLSGQLQKQVDGLNKDVKQLRTELSEAKKKIEELEQYSRSNNLRIFGVKEHPKENVDEVVVKLCKEELGLNIHLHDIDVAHRLKSKEGTTRPIIVRFVCRSVKRKIFSNKSKLKGTRTIIKEDLTPFRISLLKKLSSCSPKQSYWTSDGRIFSKMGNNIHLINSFDDITNLWGTGRLNLVETDSALYGRTYTVHFSVTVTRKKKKNAEEEIDSSRESKVAIGCMYRREKFSREIINGGSRTEMNYCRKSYEWMCRLPFSCYEGVVRISSEGIILVENTIETLEITGDIVDEEIRAINFENNSSENKRY</sequence>
<name>A0ACB9TIG8_HOLOL</name>